<accession>A0ABV4ZRN3</accession>
<keyword evidence="2" id="KW-1185">Reference proteome</keyword>
<proteinExistence type="predicted"/>
<evidence type="ECO:0000313" key="2">
    <source>
        <dbReference type="Proteomes" id="UP001577267"/>
    </source>
</evidence>
<gene>
    <name evidence="1" type="ORF">ACE11A_20810</name>
</gene>
<comment type="caution">
    <text evidence="1">The sequence shown here is derived from an EMBL/GenBank/DDBJ whole genome shotgun (WGS) entry which is preliminary data.</text>
</comment>
<evidence type="ECO:0000313" key="1">
    <source>
        <dbReference type="EMBL" id="MFB4196785.1"/>
    </source>
</evidence>
<dbReference type="InterPro" id="IPR045990">
    <property type="entry name" value="DUF5946"/>
</dbReference>
<dbReference type="Proteomes" id="UP001577267">
    <property type="component" value="Unassembled WGS sequence"/>
</dbReference>
<protein>
    <submittedName>
        <fullName evidence="1">DUF5946 family protein</fullName>
    </submittedName>
</protein>
<reference evidence="1 2" key="1">
    <citation type="submission" date="2024-09" db="EMBL/GenBank/DDBJ databases">
        <title>Draft genome sequence of multifaceted antimicrobials producing Streptomyces sp. strain FH1.</title>
        <authorList>
            <person name="Hassan F."/>
            <person name="Ali H."/>
            <person name="Hassan N."/>
            <person name="Nawaz A."/>
        </authorList>
    </citation>
    <scope>NUCLEOTIDE SEQUENCE [LARGE SCALE GENOMIC DNA]</scope>
    <source>
        <strain evidence="1 2">FH1</strain>
    </source>
</reference>
<name>A0ABV4ZRN3_9ACTN</name>
<organism evidence="1 2">
    <name type="scientific">Streptomyces carpaticus</name>
    <dbReference type="NCBI Taxonomy" id="285558"/>
    <lineage>
        <taxon>Bacteria</taxon>
        <taxon>Bacillati</taxon>
        <taxon>Actinomycetota</taxon>
        <taxon>Actinomycetes</taxon>
        <taxon>Kitasatosporales</taxon>
        <taxon>Streptomycetaceae</taxon>
        <taxon>Streptomyces</taxon>
    </lineage>
</organism>
<dbReference type="EMBL" id="JBHGBT010000022">
    <property type="protein sequence ID" value="MFB4196785.1"/>
    <property type="molecule type" value="Genomic_DNA"/>
</dbReference>
<dbReference type="RefSeq" id="WP_375064912.1">
    <property type="nucleotide sequence ID" value="NZ_JBHGBT010000022.1"/>
</dbReference>
<sequence>MGEGRPRMLGGVVDCVACGAPGGGAECQELFERLLALDHARREPWGSLHGVVVACFLLQHPGHPLAGAGDHGPWWAMLRAYLDGGREGLGALTETMRRRNSHRRRGRPQWPAVPALPERAAPDGFGVTIADVAVDGSFPADGYEDRVRAWAKSTLAARSGDPTG</sequence>
<dbReference type="Pfam" id="PF19371">
    <property type="entry name" value="DUF5946"/>
    <property type="match status" value="1"/>
</dbReference>